<dbReference type="EMBL" id="CP123872">
    <property type="protein sequence ID" value="WND02044.1"/>
    <property type="molecule type" value="Genomic_DNA"/>
</dbReference>
<dbReference type="RefSeq" id="WP_310797879.1">
    <property type="nucleotide sequence ID" value="NZ_CP123872.1"/>
</dbReference>
<sequence length="160" mass="19158">MTGDIFTPKEQLGSQWTSEQVEAFLVEATWTLRCLPDKEQGFLRMRKTIWDTKSSNLYNNNNTIKKNSYNKASLDPRHIDRYIDILEWLRLLPDPLDRQLVFWGCWHLNGRARLSSKEKMPWKRVAFSLRPVLLSRIQLWRRYKAALSFMRAVLDQQRMK</sequence>
<keyword evidence="2" id="KW-1185">Reference proteome</keyword>
<name>A0AA52EGE3_9PROT</name>
<organism evidence="1 2">
    <name type="scientific">Temperatibacter marinus</name>
    <dbReference type="NCBI Taxonomy" id="1456591"/>
    <lineage>
        <taxon>Bacteria</taxon>
        <taxon>Pseudomonadati</taxon>
        <taxon>Pseudomonadota</taxon>
        <taxon>Alphaproteobacteria</taxon>
        <taxon>Kordiimonadales</taxon>
        <taxon>Temperatibacteraceae</taxon>
        <taxon>Temperatibacter</taxon>
    </lineage>
</organism>
<reference evidence="1" key="1">
    <citation type="submission" date="2023-04" db="EMBL/GenBank/DDBJ databases">
        <title>Complete genome sequence of Temperatibacter marinus.</title>
        <authorList>
            <person name="Rong J.-C."/>
            <person name="Yi M.-L."/>
            <person name="Zhao Q."/>
        </authorList>
    </citation>
    <scope>NUCLEOTIDE SEQUENCE</scope>
    <source>
        <strain evidence="1">NBRC 110045</strain>
    </source>
</reference>
<evidence type="ECO:0000313" key="1">
    <source>
        <dbReference type="EMBL" id="WND02044.1"/>
    </source>
</evidence>
<proteinExistence type="predicted"/>
<dbReference type="KEGG" id="tmk:QGN29_10845"/>
<dbReference type="AlphaFoldDB" id="A0AA52EGE3"/>
<dbReference type="Proteomes" id="UP001268683">
    <property type="component" value="Chromosome"/>
</dbReference>
<gene>
    <name evidence="1" type="ORF">QGN29_10845</name>
</gene>
<accession>A0AA52EGE3</accession>
<evidence type="ECO:0000313" key="2">
    <source>
        <dbReference type="Proteomes" id="UP001268683"/>
    </source>
</evidence>
<protein>
    <submittedName>
        <fullName evidence="1">Uncharacterized protein</fullName>
    </submittedName>
</protein>